<protein>
    <recommendedName>
        <fullName evidence="2">DUF4426 domain-containing protein</fullName>
    </recommendedName>
</protein>
<dbReference type="AlphaFoldDB" id="A0A3B1AL95"/>
<sequence>MSYRNPLVFFCLVLFTTMVMADDSKRHLQINGMSVYLGVIPAQITQEHPAMHGGSASGEHRYHVLVALFDSRSGKRITDARVKAAVFPLGLARPAKELEAMRGESLSYGNYFTLHKPELYRIRVEIRRGDNGHLSVAEFVFQRPLD</sequence>
<gene>
    <name evidence="1" type="ORF">MNBD_GAMMA20-2390</name>
</gene>
<name>A0A3B1AL95_9ZZZZ</name>
<reference evidence="1" key="1">
    <citation type="submission" date="2018-06" db="EMBL/GenBank/DDBJ databases">
        <authorList>
            <person name="Zhirakovskaya E."/>
        </authorList>
    </citation>
    <scope>NUCLEOTIDE SEQUENCE</scope>
</reference>
<evidence type="ECO:0000313" key="1">
    <source>
        <dbReference type="EMBL" id="VAX04532.1"/>
    </source>
</evidence>
<organism evidence="1">
    <name type="scientific">hydrothermal vent metagenome</name>
    <dbReference type="NCBI Taxonomy" id="652676"/>
    <lineage>
        <taxon>unclassified sequences</taxon>
        <taxon>metagenomes</taxon>
        <taxon>ecological metagenomes</taxon>
    </lineage>
</organism>
<proteinExistence type="predicted"/>
<dbReference type="EMBL" id="UOFU01000383">
    <property type="protein sequence ID" value="VAX04532.1"/>
    <property type="molecule type" value="Genomic_DNA"/>
</dbReference>
<accession>A0A3B1AL95</accession>
<evidence type="ECO:0008006" key="2">
    <source>
        <dbReference type="Google" id="ProtNLM"/>
    </source>
</evidence>